<keyword evidence="8" id="KW-1185">Reference proteome</keyword>
<dbReference type="AlphaFoldDB" id="A0A0N5AS11"/>
<dbReference type="GO" id="GO:0046921">
    <property type="term" value="F:alpha-(1-&gt;6)-fucosyltransferase activity"/>
    <property type="evidence" value="ECO:0007669"/>
    <property type="project" value="TreeGrafter"/>
</dbReference>
<dbReference type="GO" id="GO:0006487">
    <property type="term" value="P:protein N-linked glycosylation"/>
    <property type="evidence" value="ECO:0007669"/>
    <property type="project" value="TreeGrafter"/>
</dbReference>
<protein>
    <submittedName>
        <fullName evidence="9">GT23 domain-containing protein</fullName>
    </submittedName>
</protein>
<feature type="domain" description="SH3" evidence="6">
    <location>
        <begin position="382"/>
        <end position="443"/>
    </location>
</feature>
<dbReference type="Proteomes" id="UP000046393">
    <property type="component" value="Unplaced"/>
</dbReference>
<evidence type="ECO:0000256" key="2">
    <source>
        <dbReference type="ARBA" id="ARBA00022676"/>
    </source>
</evidence>
<dbReference type="CDD" id="cd11300">
    <property type="entry name" value="Fut8_like"/>
    <property type="match status" value="1"/>
</dbReference>
<keyword evidence="2 5" id="KW-0328">Glycosyltransferase</keyword>
<dbReference type="Gene3D" id="3.40.50.11350">
    <property type="match status" value="1"/>
</dbReference>
<dbReference type="SUPFAM" id="SSF50044">
    <property type="entry name" value="SH3-domain"/>
    <property type="match status" value="1"/>
</dbReference>
<evidence type="ECO:0000313" key="9">
    <source>
        <dbReference type="WBParaSite" id="SMUV_0000755901-mRNA-1"/>
    </source>
</evidence>
<evidence type="ECO:0000256" key="4">
    <source>
        <dbReference type="PROSITE-ProRule" id="PRU00192"/>
    </source>
</evidence>
<organism evidence="8 9">
    <name type="scientific">Syphacia muris</name>
    <dbReference type="NCBI Taxonomy" id="451379"/>
    <lineage>
        <taxon>Eukaryota</taxon>
        <taxon>Metazoa</taxon>
        <taxon>Ecdysozoa</taxon>
        <taxon>Nematoda</taxon>
        <taxon>Chromadorea</taxon>
        <taxon>Rhabditida</taxon>
        <taxon>Spirurina</taxon>
        <taxon>Oxyuridomorpha</taxon>
        <taxon>Oxyuroidea</taxon>
        <taxon>Oxyuridae</taxon>
        <taxon>Syphacia</taxon>
    </lineage>
</organism>
<accession>A0A0N5AS11</accession>
<dbReference type="SMART" id="SM00326">
    <property type="entry name" value="SH3"/>
    <property type="match status" value="1"/>
</dbReference>
<dbReference type="PROSITE" id="PS51659">
    <property type="entry name" value="GT23"/>
    <property type="match status" value="1"/>
</dbReference>
<dbReference type="PROSITE" id="PS50002">
    <property type="entry name" value="SH3"/>
    <property type="match status" value="1"/>
</dbReference>
<comment type="similarity">
    <text evidence="5">Belongs to the glycosyltransferase 23 family.</text>
</comment>
<dbReference type="CDD" id="cd11792">
    <property type="entry name" value="SH3_Fut8"/>
    <property type="match status" value="1"/>
</dbReference>
<dbReference type="PANTHER" id="PTHR13132:SF29">
    <property type="entry name" value="ALPHA-(1,6)-FUCOSYLTRANSFERASE"/>
    <property type="match status" value="1"/>
</dbReference>
<evidence type="ECO:0000256" key="3">
    <source>
        <dbReference type="ARBA" id="ARBA00022679"/>
    </source>
</evidence>
<feature type="domain" description="GT23" evidence="7">
    <location>
        <begin position="83"/>
        <end position="373"/>
    </location>
</feature>
<dbReference type="Pfam" id="PF19745">
    <property type="entry name" value="FUT8_N_cat"/>
    <property type="match status" value="1"/>
</dbReference>
<proteinExistence type="inferred from homology"/>
<dbReference type="InterPro" id="IPR045573">
    <property type="entry name" value="Fut8_N_cat"/>
</dbReference>
<dbReference type="InterPro" id="IPR036028">
    <property type="entry name" value="SH3-like_dom_sf"/>
</dbReference>
<evidence type="ECO:0000259" key="6">
    <source>
        <dbReference type="PROSITE" id="PS50002"/>
    </source>
</evidence>
<keyword evidence="1 4" id="KW-0728">SH3 domain</keyword>
<evidence type="ECO:0000259" key="7">
    <source>
        <dbReference type="PROSITE" id="PS51659"/>
    </source>
</evidence>
<name>A0A0N5AS11_9BILA</name>
<dbReference type="FunFam" id="2.30.30.40:FF:000070">
    <property type="entry name" value="Alpha-(1,6)-fucosyltransferase"/>
    <property type="match status" value="1"/>
</dbReference>
<dbReference type="Gene3D" id="2.30.30.40">
    <property type="entry name" value="SH3 Domains"/>
    <property type="match status" value="1"/>
</dbReference>
<evidence type="ECO:0000256" key="1">
    <source>
        <dbReference type="ARBA" id="ARBA00022443"/>
    </source>
</evidence>
<dbReference type="Pfam" id="PF14604">
    <property type="entry name" value="SH3_9"/>
    <property type="match status" value="1"/>
</dbReference>
<dbReference type="PANTHER" id="PTHR13132">
    <property type="entry name" value="ALPHA- 1,6 -FUCOSYLTRANSFERASE"/>
    <property type="match status" value="1"/>
</dbReference>
<dbReference type="WBParaSite" id="SMUV_0000755901-mRNA-1">
    <property type="protein sequence ID" value="SMUV_0000755901-mRNA-1"/>
    <property type="gene ID" value="SMUV_0000755901"/>
</dbReference>
<keyword evidence="3 5" id="KW-0808">Transferase</keyword>
<dbReference type="InterPro" id="IPR035653">
    <property type="entry name" value="Fut8_SH3"/>
</dbReference>
<dbReference type="InterPro" id="IPR001452">
    <property type="entry name" value="SH3_domain"/>
</dbReference>
<sequence length="448" mass="51999">FSFQVSRRQLENLIKELYYYLTYSVWQSFKYTNKLYLLYLLGESAAFADVDNANDWRRTELQKLTEQMQQRIDALQNPDNCSKARKLTCNLNKGCGFGCQIHHVTYCFIIAYGTNRTMLLDNDGKHWSYSKRGWDATFLPISKCSYDKDIPEKSRIPRWSGFNESKDHAVVSLPIIDFLNSRPNFLPLAFPEEFAPDLLKLHSFPPVFFISQFMRYLMRFTEGMKKKIDEAVKFIGPIVGIQIRRTDKVGSEAAFHALDEYVKWAEVWFRIQEKRQKKSLTRRIFIASDDPTVFSEAREHYPEYTVYGDESIAKSAQLGSRYSEQSLIGVIVDIELLSRCSYLVCTFSSQICRMGYELMQIRVGDGGNLFHSLDDVYYYGGQQAHEQVAVEKYKAETEQEIDLEIGDVITLAGNHWNGFSKGVNRRTGKVGLYPSYLVREKWITVQFP</sequence>
<dbReference type="STRING" id="451379.A0A0N5AS11"/>
<reference evidence="9" key="1">
    <citation type="submission" date="2017-02" db="UniProtKB">
        <authorList>
            <consortium name="WormBaseParasite"/>
        </authorList>
    </citation>
    <scope>IDENTIFICATION</scope>
</reference>
<dbReference type="InterPro" id="IPR027350">
    <property type="entry name" value="GT23_dom"/>
</dbReference>
<evidence type="ECO:0000313" key="8">
    <source>
        <dbReference type="Proteomes" id="UP000046393"/>
    </source>
</evidence>
<feature type="region of interest" description="Important for donor substrate binding" evidence="5">
    <location>
        <begin position="244"/>
        <end position="245"/>
    </location>
</feature>
<evidence type="ECO:0000256" key="5">
    <source>
        <dbReference type="PROSITE-ProRule" id="PRU00992"/>
    </source>
</evidence>